<dbReference type="InParanoid" id="A0A4R6QI25"/>
<evidence type="ECO:0000313" key="7">
    <source>
        <dbReference type="EMBL" id="TDP61259.1"/>
    </source>
</evidence>
<dbReference type="InterPro" id="IPR043428">
    <property type="entry name" value="LivM-like"/>
</dbReference>
<reference evidence="7 8" key="1">
    <citation type="submission" date="2019-03" db="EMBL/GenBank/DDBJ databases">
        <title>Genomic Encyclopedia of Type Strains, Phase IV (KMG-IV): sequencing the most valuable type-strain genomes for metagenomic binning, comparative biology and taxonomic classification.</title>
        <authorList>
            <person name="Goeker M."/>
        </authorList>
    </citation>
    <scope>NUCLEOTIDE SEQUENCE [LARGE SCALE GENOMIC DNA]</scope>
    <source>
        <strain evidence="7 8">DSM 16998</strain>
    </source>
</reference>
<dbReference type="InterPro" id="IPR001851">
    <property type="entry name" value="ABC_transp_permease"/>
</dbReference>
<dbReference type="PANTHER" id="PTHR30482:SF10">
    <property type="entry name" value="HIGH-AFFINITY BRANCHED-CHAIN AMINO ACID TRANSPORT PROTEIN BRAE"/>
    <property type="match status" value="1"/>
</dbReference>
<evidence type="ECO:0000256" key="1">
    <source>
        <dbReference type="ARBA" id="ARBA00004651"/>
    </source>
</evidence>
<accession>A0A4R6QI25</accession>
<feature type="transmembrane region" description="Helical" evidence="6">
    <location>
        <begin position="56"/>
        <end position="79"/>
    </location>
</feature>
<sequence>MTSYLLFVATIAGVYALLGLGLVLIWGQTGLVNLGLAGFFALGAYASALLTKNLPIPIALGWLAAIALTALVGLALTWVTRSMRGDYLAIMTLSFAEVIRLVAVNEAWLTNSIDGISAIPAPLRAALGDQFNLFYFAMTWAVVGVAYLLVRRLIDAPFGRMLRAVRDDDQVAAVAGKAVLGFKVKAFMVGSALAGLAGALYAHFTAFIGPDLFTPLITIYIFLAVTAGGYTRPAGAIVGALFVNFLLEGTRFGADHISGLSGLQIASLREIVIAAALIALMHLRPQGLLPERVRHASLNRTRPNNESH</sequence>
<evidence type="ECO:0000256" key="2">
    <source>
        <dbReference type="ARBA" id="ARBA00022475"/>
    </source>
</evidence>
<dbReference type="GO" id="GO:0015658">
    <property type="term" value="F:branched-chain amino acid transmembrane transporter activity"/>
    <property type="evidence" value="ECO:0007669"/>
    <property type="project" value="InterPro"/>
</dbReference>
<dbReference type="Pfam" id="PF02653">
    <property type="entry name" value="BPD_transp_2"/>
    <property type="match status" value="1"/>
</dbReference>
<dbReference type="RefSeq" id="WP_133703776.1">
    <property type="nucleotide sequence ID" value="NZ_SNXS01000014.1"/>
</dbReference>
<name>A0A4R6QI25_9BURK</name>
<dbReference type="EMBL" id="SNXS01000014">
    <property type="protein sequence ID" value="TDP61259.1"/>
    <property type="molecule type" value="Genomic_DNA"/>
</dbReference>
<proteinExistence type="predicted"/>
<feature type="transmembrane region" description="Helical" evidence="6">
    <location>
        <begin position="133"/>
        <end position="150"/>
    </location>
</feature>
<dbReference type="GO" id="GO:0005886">
    <property type="term" value="C:plasma membrane"/>
    <property type="evidence" value="ECO:0007669"/>
    <property type="project" value="UniProtKB-SubCell"/>
</dbReference>
<feature type="transmembrane region" description="Helical" evidence="6">
    <location>
        <begin position="31"/>
        <end position="50"/>
    </location>
</feature>
<dbReference type="CDD" id="cd06581">
    <property type="entry name" value="TM_PBP1_LivM_like"/>
    <property type="match status" value="1"/>
</dbReference>
<comment type="subcellular location">
    <subcellularLocation>
        <location evidence="1">Cell membrane</location>
        <topology evidence="1">Multi-pass membrane protein</topology>
    </subcellularLocation>
</comment>
<evidence type="ECO:0000256" key="5">
    <source>
        <dbReference type="ARBA" id="ARBA00023136"/>
    </source>
</evidence>
<feature type="transmembrane region" description="Helical" evidence="6">
    <location>
        <begin position="186"/>
        <end position="208"/>
    </location>
</feature>
<gene>
    <name evidence="7" type="ORF">DES47_11431</name>
</gene>
<dbReference type="OrthoDB" id="9814461at2"/>
<comment type="caution">
    <text evidence="7">The sequence shown here is derived from an EMBL/GenBank/DDBJ whole genome shotgun (WGS) entry which is preliminary data.</text>
</comment>
<keyword evidence="8" id="KW-1185">Reference proteome</keyword>
<feature type="transmembrane region" description="Helical" evidence="6">
    <location>
        <begin position="86"/>
        <end position="103"/>
    </location>
</feature>
<feature type="transmembrane region" description="Helical" evidence="6">
    <location>
        <begin position="6"/>
        <end position="26"/>
    </location>
</feature>
<keyword evidence="3 6" id="KW-0812">Transmembrane</keyword>
<keyword evidence="2" id="KW-1003">Cell membrane</keyword>
<feature type="transmembrane region" description="Helical" evidence="6">
    <location>
        <begin position="220"/>
        <end position="247"/>
    </location>
</feature>
<evidence type="ECO:0000256" key="4">
    <source>
        <dbReference type="ARBA" id="ARBA00022989"/>
    </source>
</evidence>
<dbReference type="AlphaFoldDB" id="A0A4R6QI25"/>
<keyword evidence="5 6" id="KW-0472">Membrane</keyword>
<evidence type="ECO:0000313" key="8">
    <source>
        <dbReference type="Proteomes" id="UP000295361"/>
    </source>
</evidence>
<dbReference type="PANTHER" id="PTHR30482">
    <property type="entry name" value="HIGH-AFFINITY BRANCHED-CHAIN AMINO ACID TRANSPORT SYSTEM PERMEASE"/>
    <property type="match status" value="1"/>
</dbReference>
<evidence type="ECO:0000256" key="3">
    <source>
        <dbReference type="ARBA" id="ARBA00022692"/>
    </source>
</evidence>
<evidence type="ECO:0000256" key="6">
    <source>
        <dbReference type="SAM" id="Phobius"/>
    </source>
</evidence>
<dbReference type="Proteomes" id="UP000295361">
    <property type="component" value="Unassembled WGS sequence"/>
</dbReference>
<protein>
    <submittedName>
        <fullName evidence="7">Amino acid/amide ABC transporter membrane protein 2 (HAAT family)</fullName>
    </submittedName>
</protein>
<organism evidence="7 8">
    <name type="scientific">Roseateles toxinivorans</name>
    <dbReference type="NCBI Taxonomy" id="270368"/>
    <lineage>
        <taxon>Bacteria</taxon>
        <taxon>Pseudomonadati</taxon>
        <taxon>Pseudomonadota</taxon>
        <taxon>Betaproteobacteria</taxon>
        <taxon>Burkholderiales</taxon>
        <taxon>Sphaerotilaceae</taxon>
        <taxon>Roseateles</taxon>
    </lineage>
</organism>
<keyword evidence="4 6" id="KW-1133">Transmembrane helix</keyword>